<dbReference type="GO" id="GO:0031146">
    <property type="term" value="P:SCF-dependent proteasomal ubiquitin-dependent protein catabolic process"/>
    <property type="evidence" value="ECO:0007669"/>
    <property type="project" value="TreeGrafter"/>
</dbReference>
<name>A0A3B1AEJ7_9ZZZZ</name>
<sequence length="247" mass="26716">MNKTCKLSILFLLLVGFWSGSVSGKYRGEIVKATKGFDPAVMKAWGQAGALIGWLAVSEHGQWRYLEGKPDGVDSLPVFLWQEYKPGVIARLPAPSVPFAIGLGGTKMDNSGLKELASLQYLRSLDLSHTRVTDSGLGQLAAIKALRNLDLGASLVTDRGLKELARVKSLHKLYFGSTAVADAGVKALIDLEDLQVLYLYNTKVTDACLPALADFKSLRSLLLTKTGVTDEGVDALIEARPELVIMR</sequence>
<accession>A0A3B1AEJ7</accession>
<dbReference type="Gene3D" id="3.80.10.10">
    <property type="entry name" value="Ribonuclease Inhibitor"/>
    <property type="match status" value="2"/>
</dbReference>
<evidence type="ECO:0000313" key="1">
    <source>
        <dbReference type="EMBL" id="VAX00091.1"/>
    </source>
</evidence>
<dbReference type="InterPro" id="IPR001611">
    <property type="entry name" value="Leu-rich_rpt"/>
</dbReference>
<proteinExistence type="predicted"/>
<dbReference type="GO" id="GO:0019005">
    <property type="term" value="C:SCF ubiquitin ligase complex"/>
    <property type="evidence" value="ECO:0007669"/>
    <property type="project" value="TreeGrafter"/>
</dbReference>
<dbReference type="Pfam" id="PF13516">
    <property type="entry name" value="LRR_6"/>
    <property type="match status" value="2"/>
</dbReference>
<dbReference type="PANTHER" id="PTHR13318">
    <property type="entry name" value="PARTNER OF PAIRED, ISOFORM B-RELATED"/>
    <property type="match status" value="1"/>
</dbReference>
<reference evidence="1" key="1">
    <citation type="submission" date="2018-06" db="EMBL/GenBank/DDBJ databases">
        <authorList>
            <person name="Zhirakovskaya E."/>
        </authorList>
    </citation>
    <scope>NUCLEOTIDE SEQUENCE</scope>
</reference>
<gene>
    <name evidence="1" type="ORF">MNBD_GAMMA21-2496</name>
</gene>
<protein>
    <recommendedName>
        <fullName evidence="2">Alanyl-tRNA synthetase</fullName>
    </recommendedName>
</protein>
<organism evidence="1">
    <name type="scientific">hydrothermal vent metagenome</name>
    <dbReference type="NCBI Taxonomy" id="652676"/>
    <lineage>
        <taxon>unclassified sequences</taxon>
        <taxon>metagenomes</taxon>
        <taxon>ecological metagenomes</taxon>
    </lineage>
</organism>
<dbReference type="SUPFAM" id="SSF52047">
    <property type="entry name" value="RNI-like"/>
    <property type="match status" value="1"/>
</dbReference>
<dbReference type="EMBL" id="UOFR01000071">
    <property type="protein sequence ID" value="VAX00091.1"/>
    <property type="molecule type" value="Genomic_DNA"/>
</dbReference>
<dbReference type="AlphaFoldDB" id="A0A3B1AEJ7"/>
<dbReference type="InterPro" id="IPR032675">
    <property type="entry name" value="LRR_dom_sf"/>
</dbReference>
<evidence type="ECO:0008006" key="2">
    <source>
        <dbReference type="Google" id="ProtNLM"/>
    </source>
</evidence>